<feature type="region of interest" description="Disordered" evidence="1">
    <location>
        <begin position="278"/>
        <end position="304"/>
    </location>
</feature>
<evidence type="ECO:0000256" key="1">
    <source>
        <dbReference type="SAM" id="MobiDB-lite"/>
    </source>
</evidence>
<proteinExistence type="predicted"/>
<dbReference type="RefSeq" id="WP_223099539.1">
    <property type="nucleotide sequence ID" value="NZ_CP061913.1"/>
</dbReference>
<sequence>MHNGAYVGRPDPTDPTMLHLRRIDADAAPETVVPAIHAIRQRTFAGDAAATAAALLEHHWTRLDAATTAERTCAAGDTPVAGVGTIRGEDDVEPPTTLSVTRLGELPARWVYLIDPFADTLAVLSTDGPAHLLSTGLFPRLTADPATTGQLSPDAVDTTASPAAATAPPCTCRQRAEAAEARLAEIEAQAAHVRQHVRDGVAAGNFDLDVTNDLLERLGLEPLPRYWTVNLLVAMTVTVPATDSDDAVDTARDLVENFLDDADIVDGYDVNDVDTPIAGGLADEPPAVPTLRPARRPGSRPDMA</sequence>
<protein>
    <submittedName>
        <fullName evidence="2">Uncharacterized protein</fullName>
    </submittedName>
</protein>
<keyword evidence="3" id="KW-1185">Reference proteome</keyword>
<name>A0ABV5M2H2_9ACTN</name>
<dbReference type="EMBL" id="JBHMCA010000019">
    <property type="protein sequence ID" value="MFB9443060.1"/>
    <property type="molecule type" value="Genomic_DNA"/>
</dbReference>
<evidence type="ECO:0000313" key="3">
    <source>
        <dbReference type="Proteomes" id="UP001589608"/>
    </source>
</evidence>
<accession>A0ABV5M2H2</accession>
<comment type="caution">
    <text evidence="2">The sequence shown here is derived from an EMBL/GenBank/DDBJ whole genome shotgun (WGS) entry which is preliminary data.</text>
</comment>
<evidence type="ECO:0000313" key="2">
    <source>
        <dbReference type="EMBL" id="MFB9443060.1"/>
    </source>
</evidence>
<organism evidence="2 3">
    <name type="scientific">Dactylosporangium vinaceum</name>
    <dbReference type="NCBI Taxonomy" id="53362"/>
    <lineage>
        <taxon>Bacteria</taxon>
        <taxon>Bacillati</taxon>
        <taxon>Actinomycetota</taxon>
        <taxon>Actinomycetes</taxon>
        <taxon>Micromonosporales</taxon>
        <taxon>Micromonosporaceae</taxon>
        <taxon>Dactylosporangium</taxon>
    </lineage>
</organism>
<reference evidence="2 3" key="1">
    <citation type="submission" date="2024-09" db="EMBL/GenBank/DDBJ databases">
        <authorList>
            <person name="Sun Q."/>
            <person name="Mori K."/>
        </authorList>
    </citation>
    <scope>NUCLEOTIDE SEQUENCE [LARGE SCALE GENOMIC DNA]</scope>
    <source>
        <strain evidence="2 3">JCM 3307</strain>
    </source>
</reference>
<gene>
    <name evidence="2" type="ORF">ACFFTR_08190</name>
</gene>
<dbReference type="Proteomes" id="UP001589608">
    <property type="component" value="Unassembled WGS sequence"/>
</dbReference>